<dbReference type="InterPro" id="IPR050238">
    <property type="entry name" value="DNA_Rep/Repair_Clamp_Loader"/>
</dbReference>
<keyword evidence="2" id="KW-0547">Nucleotide-binding</keyword>
<dbReference type="SUPFAM" id="SSF52540">
    <property type="entry name" value="P-loop containing nucleoside triphosphate hydrolases"/>
    <property type="match status" value="1"/>
</dbReference>
<dbReference type="GO" id="GO:0005663">
    <property type="term" value="C:DNA replication factor C complex"/>
    <property type="evidence" value="ECO:0007669"/>
    <property type="project" value="TreeGrafter"/>
</dbReference>
<evidence type="ECO:0008006" key="5">
    <source>
        <dbReference type="Google" id="ProtNLM"/>
    </source>
</evidence>
<protein>
    <recommendedName>
        <fullName evidence="5">AAA+ ATPase domain-containing protein</fullName>
    </recommendedName>
</protein>
<dbReference type="CDD" id="cd00009">
    <property type="entry name" value="AAA"/>
    <property type="match status" value="1"/>
</dbReference>
<dbReference type="GO" id="GO:0005524">
    <property type="term" value="F:ATP binding"/>
    <property type="evidence" value="ECO:0007669"/>
    <property type="project" value="UniProtKB-KW"/>
</dbReference>
<dbReference type="PANTHER" id="PTHR11669:SF20">
    <property type="entry name" value="REPLICATION FACTOR C SUBUNIT 4"/>
    <property type="match status" value="1"/>
</dbReference>
<dbReference type="PANTHER" id="PTHR11669">
    <property type="entry name" value="REPLICATION FACTOR C / DNA POLYMERASE III GAMMA-TAU SUBUNIT"/>
    <property type="match status" value="1"/>
</dbReference>
<dbReference type="GO" id="GO:0006261">
    <property type="term" value="P:DNA-templated DNA replication"/>
    <property type="evidence" value="ECO:0007669"/>
    <property type="project" value="TreeGrafter"/>
</dbReference>
<name>A0A6C0IL76_9ZZZZ</name>
<sequence length="274" mass="31968">MSETIDTHTEILNRLNLFIQKKSIPNIIFHGSPGCGKRTILSKFINMIYTDKSAIKDYVLYVNCAQGKGIKFIREDLKHFAKTHINTLGGNVFKSIILTNADKLTIDAQSALRRCIEVFSHTTRFFIIIEDKYKLLRPIMSRFCEIHIPSPYIDKENVNLYKYNICQADGYIDREKNNASSVRRIINKLKNEISVLNIHNCVETLYENGFSSLDVLGYFQGKHPFNIEPFHHHHVIFQFSQTKKEFRNEKLSMFFLINMFLLCSNDELENMLVM</sequence>
<accession>A0A6C0IL76</accession>
<evidence type="ECO:0000256" key="1">
    <source>
        <dbReference type="ARBA" id="ARBA00022705"/>
    </source>
</evidence>
<evidence type="ECO:0000256" key="2">
    <source>
        <dbReference type="ARBA" id="ARBA00022741"/>
    </source>
</evidence>
<keyword evidence="3" id="KW-0067">ATP-binding</keyword>
<dbReference type="InterPro" id="IPR027417">
    <property type="entry name" value="P-loop_NTPase"/>
</dbReference>
<dbReference type="GO" id="GO:0006281">
    <property type="term" value="P:DNA repair"/>
    <property type="evidence" value="ECO:0007669"/>
    <property type="project" value="TreeGrafter"/>
</dbReference>
<dbReference type="GO" id="GO:0003689">
    <property type="term" value="F:DNA clamp loader activity"/>
    <property type="evidence" value="ECO:0007669"/>
    <property type="project" value="TreeGrafter"/>
</dbReference>
<proteinExistence type="predicted"/>
<dbReference type="Gene3D" id="3.40.50.300">
    <property type="entry name" value="P-loop containing nucleotide triphosphate hydrolases"/>
    <property type="match status" value="1"/>
</dbReference>
<evidence type="ECO:0000313" key="4">
    <source>
        <dbReference type="EMBL" id="QHT93569.1"/>
    </source>
</evidence>
<evidence type="ECO:0000256" key="3">
    <source>
        <dbReference type="ARBA" id="ARBA00022840"/>
    </source>
</evidence>
<dbReference type="AlphaFoldDB" id="A0A6C0IL76"/>
<reference evidence="4" key="1">
    <citation type="journal article" date="2020" name="Nature">
        <title>Giant virus diversity and host interactions through global metagenomics.</title>
        <authorList>
            <person name="Schulz F."/>
            <person name="Roux S."/>
            <person name="Paez-Espino D."/>
            <person name="Jungbluth S."/>
            <person name="Walsh D.A."/>
            <person name="Denef V.J."/>
            <person name="McMahon K.D."/>
            <person name="Konstantinidis K.T."/>
            <person name="Eloe-Fadrosh E.A."/>
            <person name="Kyrpides N.C."/>
            <person name="Woyke T."/>
        </authorList>
    </citation>
    <scope>NUCLEOTIDE SEQUENCE</scope>
    <source>
        <strain evidence="4">GVMAG-M-3300024252-29</strain>
    </source>
</reference>
<dbReference type="EMBL" id="MN740208">
    <property type="protein sequence ID" value="QHT93569.1"/>
    <property type="molecule type" value="Genomic_DNA"/>
</dbReference>
<keyword evidence="1" id="KW-0235">DNA replication</keyword>
<organism evidence="4">
    <name type="scientific">viral metagenome</name>
    <dbReference type="NCBI Taxonomy" id="1070528"/>
    <lineage>
        <taxon>unclassified sequences</taxon>
        <taxon>metagenomes</taxon>
        <taxon>organismal metagenomes</taxon>
    </lineage>
</organism>